<dbReference type="eggNOG" id="ENOG502ZBND">
    <property type="taxonomic scope" value="Bacteria"/>
</dbReference>
<dbReference type="Proteomes" id="UP000246114">
    <property type="component" value="Unassembled WGS sequence"/>
</dbReference>
<dbReference type="Proteomes" id="UP000182135">
    <property type="component" value="Unassembled WGS sequence"/>
</dbReference>
<protein>
    <submittedName>
        <fullName evidence="3">Energy-coupling factor transport system substrate-specific component</fullName>
    </submittedName>
</protein>
<dbReference type="EMBL" id="QAMZ01000045">
    <property type="protein sequence ID" value="PWL52815.1"/>
    <property type="molecule type" value="Genomic_DNA"/>
</dbReference>
<reference evidence="2 5" key="2">
    <citation type="submission" date="2018-03" db="EMBL/GenBank/DDBJ databases">
        <title>The uncultured portion of the human microbiome is neutrally assembled.</title>
        <authorList>
            <person name="Jeraldo P."/>
            <person name="Boardman L."/>
            <person name="White B.A."/>
            <person name="Nelson H."/>
            <person name="Goldenfeld N."/>
            <person name="Chia N."/>
        </authorList>
    </citation>
    <scope>NUCLEOTIDE SEQUENCE [LARGE SCALE GENOMIC DNA]</scope>
    <source>
        <strain evidence="2">CIM:MAG 903</strain>
    </source>
</reference>
<gene>
    <name evidence="2" type="ORF">DBY38_09975</name>
    <name evidence="3" type="ORF">SAMN04487885_10144</name>
</gene>
<feature type="transmembrane region" description="Helical" evidence="1">
    <location>
        <begin position="112"/>
        <end position="131"/>
    </location>
</feature>
<evidence type="ECO:0000313" key="3">
    <source>
        <dbReference type="EMBL" id="SFF48764.1"/>
    </source>
</evidence>
<dbReference type="InterPro" id="IPR011733">
    <property type="entry name" value="CHP02185_IM"/>
</dbReference>
<organism evidence="3 4">
    <name type="scientific">Clostridium cadaveris</name>
    <dbReference type="NCBI Taxonomy" id="1529"/>
    <lineage>
        <taxon>Bacteria</taxon>
        <taxon>Bacillati</taxon>
        <taxon>Bacillota</taxon>
        <taxon>Clostridia</taxon>
        <taxon>Eubacteriales</taxon>
        <taxon>Clostridiaceae</taxon>
        <taxon>Clostridium</taxon>
    </lineage>
</organism>
<feature type="transmembrane region" description="Helical" evidence="1">
    <location>
        <begin position="12"/>
        <end position="33"/>
    </location>
</feature>
<evidence type="ECO:0000313" key="5">
    <source>
        <dbReference type="Proteomes" id="UP000246114"/>
    </source>
</evidence>
<evidence type="ECO:0000313" key="4">
    <source>
        <dbReference type="Proteomes" id="UP000182135"/>
    </source>
</evidence>
<evidence type="ECO:0000256" key="1">
    <source>
        <dbReference type="SAM" id="Phobius"/>
    </source>
</evidence>
<evidence type="ECO:0000313" key="2">
    <source>
        <dbReference type="EMBL" id="PWL52815.1"/>
    </source>
</evidence>
<sequence>MNKKLNVKDLINIGLFTILIFIFTFIGGMIGFVPILMPIVPFITGLFAGPVSMLFSTKIKKPGMLFIEQMIIAIIFVVTGHGPWMLVTAVFGSIFGEIVLKKGGYSSTNHARLAFVVASLSGLGNWIPIFFAREKYIEQMLQMGYGQDYANKMMSVLPNWSLVPITIFGMLGVYIGCTIGISILKKHFVKAGMIKEV</sequence>
<dbReference type="STRING" id="1529.SAMN04487885_10144"/>
<dbReference type="RefSeq" id="WP_027638265.1">
    <property type="nucleotide sequence ID" value="NZ_FOOE01000001.1"/>
</dbReference>
<reference evidence="3 4" key="1">
    <citation type="submission" date="2016-10" db="EMBL/GenBank/DDBJ databases">
        <authorList>
            <person name="de Groot N.N."/>
        </authorList>
    </citation>
    <scope>NUCLEOTIDE SEQUENCE [LARGE SCALE GENOMIC DNA]</scope>
    <source>
        <strain evidence="3 4">NLAE-zl-G419</strain>
    </source>
</reference>
<proteinExistence type="predicted"/>
<dbReference type="AlphaFoldDB" id="A0A1I2J2N9"/>
<dbReference type="EMBL" id="FOOE01000001">
    <property type="protein sequence ID" value="SFF48764.1"/>
    <property type="molecule type" value="Genomic_DNA"/>
</dbReference>
<dbReference type="NCBIfam" id="TIGR02185">
    <property type="entry name" value="Trep_Strep"/>
    <property type="match status" value="1"/>
</dbReference>
<feature type="transmembrane region" description="Helical" evidence="1">
    <location>
        <begin position="162"/>
        <end position="184"/>
    </location>
</feature>
<keyword evidence="1" id="KW-0812">Transmembrane</keyword>
<dbReference type="Pfam" id="PF09605">
    <property type="entry name" value="Trep_Strep"/>
    <property type="match status" value="1"/>
</dbReference>
<keyword evidence="4" id="KW-1185">Reference proteome</keyword>
<keyword evidence="1" id="KW-0472">Membrane</keyword>
<accession>A0A1I2J2N9</accession>
<keyword evidence="1" id="KW-1133">Transmembrane helix</keyword>
<name>A0A1I2J2N9_9CLOT</name>
<dbReference type="OrthoDB" id="9781459at2"/>